<organism evidence="1 2">
    <name type="scientific">Rhodothermus profundi</name>
    <dbReference type="NCBI Taxonomy" id="633813"/>
    <lineage>
        <taxon>Bacteria</taxon>
        <taxon>Pseudomonadati</taxon>
        <taxon>Rhodothermota</taxon>
        <taxon>Rhodothermia</taxon>
        <taxon>Rhodothermales</taxon>
        <taxon>Rhodothermaceae</taxon>
        <taxon>Rhodothermus</taxon>
    </lineage>
</organism>
<dbReference type="Proteomes" id="UP000185812">
    <property type="component" value="Unassembled WGS sequence"/>
</dbReference>
<protein>
    <recommendedName>
        <fullName evidence="3">Phosphate-selective porin O and P</fullName>
    </recommendedName>
</protein>
<evidence type="ECO:0008006" key="3">
    <source>
        <dbReference type="Google" id="ProtNLM"/>
    </source>
</evidence>
<proteinExistence type="predicted"/>
<reference evidence="2" key="1">
    <citation type="submission" date="2016-11" db="EMBL/GenBank/DDBJ databases">
        <authorList>
            <person name="Varghese N."/>
            <person name="Submissions S."/>
        </authorList>
    </citation>
    <scope>NUCLEOTIDE SEQUENCE [LARGE SCALE GENOMIC DNA]</scope>
    <source>
        <strain evidence="2">DSM 22212</strain>
    </source>
</reference>
<evidence type="ECO:0000313" key="1">
    <source>
        <dbReference type="EMBL" id="SHK37430.1"/>
    </source>
</evidence>
<dbReference type="EMBL" id="FRAU01000002">
    <property type="protein sequence ID" value="SHK37430.1"/>
    <property type="molecule type" value="Genomic_DNA"/>
</dbReference>
<dbReference type="RefSeq" id="WP_072714857.1">
    <property type="nucleotide sequence ID" value="NZ_FRAU01000002.1"/>
</dbReference>
<dbReference type="InterPro" id="IPR023614">
    <property type="entry name" value="Porin_dom_sf"/>
</dbReference>
<dbReference type="OrthoDB" id="106501at2"/>
<keyword evidence="2" id="KW-1185">Reference proteome</keyword>
<gene>
    <name evidence="1" type="ORF">SAMN04488087_1006</name>
</gene>
<name>A0A1M6RYD6_9BACT</name>
<dbReference type="Gene3D" id="2.40.160.10">
    <property type="entry name" value="Porin"/>
    <property type="match status" value="1"/>
</dbReference>
<sequence length="402" mass="44571">MKRFLYIPWVTLWLLMGVSSLQAQRLDPTPGQSLFTVRGYAHSGLEFRKFEGEPLNSSFVGGSFNPIFLWRQSDRLLFEGELGVAFDEGEVTFDLEYANVAYKLTDRVTARVGQFLLPFGIFVPNLHPAWINRLPTAPLGFDHHNPVGPTADFGFELRGAFPLGEGRLTYAVYVTNGPALLDGADNPAEAGRLVFSQVEDNNSNKAVGGRLSVLPFSNLSLEIGLSGQYARVGADGSDYEKVAARMYSVDINLVRTLPALRSVLNVKGQYNAVQVDRATYPGAGPLTSRTFDNTSWAYFLQASLQPSFVAHALLRHLELVGRVSQMELAPEAPWGTRQREVAIGLNYWIDWRTVVKFSYLVINALDEAHEEEGGMLKTETVGEAHGEKFFKNAFMIHIAIGF</sequence>
<dbReference type="AlphaFoldDB" id="A0A1M6RYD6"/>
<evidence type="ECO:0000313" key="2">
    <source>
        <dbReference type="Proteomes" id="UP000185812"/>
    </source>
</evidence>
<accession>A0A1M6RYD6</accession>
<dbReference type="STRING" id="633813.SAMN04488087_1006"/>
<dbReference type="SUPFAM" id="SSF56935">
    <property type="entry name" value="Porins"/>
    <property type="match status" value="1"/>
</dbReference>